<keyword evidence="1" id="KW-0472">Membrane</keyword>
<keyword evidence="1" id="KW-1133">Transmembrane helix</keyword>
<gene>
    <name evidence="2" type="ORF">COC19_03545</name>
</gene>
<name>A0A2A4MQY0_9GAMM</name>
<proteinExistence type="predicted"/>
<feature type="transmembrane region" description="Helical" evidence="1">
    <location>
        <begin position="21"/>
        <end position="42"/>
    </location>
</feature>
<dbReference type="Proteomes" id="UP000218172">
    <property type="component" value="Unassembled WGS sequence"/>
</dbReference>
<reference evidence="3" key="1">
    <citation type="submission" date="2017-08" db="EMBL/GenBank/DDBJ databases">
        <title>A dynamic microbial community with high functional redundancy inhabits the cold, oxic subseafloor aquifer.</title>
        <authorList>
            <person name="Tully B.J."/>
            <person name="Wheat C.G."/>
            <person name="Glazer B.T."/>
            <person name="Huber J.A."/>
        </authorList>
    </citation>
    <scope>NUCLEOTIDE SEQUENCE [LARGE SCALE GENOMIC DNA]</scope>
</reference>
<organism evidence="2 3">
    <name type="scientific">SAR86 cluster bacterium</name>
    <dbReference type="NCBI Taxonomy" id="2030880"/>
    <lineage>
        <taxon>Bacteria</taxon>
        <taxon>Pseudomonadati</taxon>
        <taxon>Pseudomonadota</taxon>
        <taxon>Gammaproteobacteria</taxon>
        <taxon>SAR86 cluster</taxon>
    </lineage>
</organism>
<feature type="transmembrane region" description="Helical" evidence="1">
    <location>
        <begin position="335"/>
        <end position="367"/>
    </location>
</feature>
<evidence type="ECO:0000256" key="1">
    <source>
        <dbReference type="SAM" id="Phobius"/>
    </source>
</evidence>
<feature type="transmembrane region" description="Helical" evidence="1">
    <location>
        <begin position="110"/>
        <end position="131"/>
    </location>
</feature>
<evidence type="ECO:0000313" key="3">
    <source>
        <dbReference type="Proteomes" id="UP000218172"/>
    </source>
</evidence>
<evidence type="ECO:0008006" key="4">
    <source>
        <dbReference type="Google" id="ProtNLM"/>
    </source>
</evidence>
<feature type="transmembrane region" description="Helical" evidence="1">
    <location>
        <begin position="230"/>
        <end position="250"/>
    </location>
</feature>
<dbReference type="PANTHER" id="PTHR36840:SF1">
    <property type="entry name" value="BLL5714 PROTEIN"/>
    <property type="match status" value="1"/>
</dbReference>
<accession>A0A2A4MQY0</accession>
<protein>
    <recommendedName>
        <fullName evidence="4">Low temperature requirement protein A</fullName>
    </recommendedName>
</protein>
<feature type="transmembrane region" description="Helical" evidence="1">
    <location>
        <begin position="270"/>
        <end position="290"/>
    </location>
</feature>
<dbReference type="AlphaFoldDB" id="A0A2A4MQY0"/>
<feature type="transmembrane region" description="Helical" evidence="1">
    <location>
        <begin position="166"/>
        <end position="184"/>
    </location>
</feature>
<dbReference type="EMBL" id="NVQR01000048">
    <property type="protein sequence ID" value="PCH61996.1"/>
    <property type="molecule type" value="Genomic_DNA"/>
</dbReference>
<feature type="transmembrane region" description="Helical" evidence="1">
    <location>
        <begin position="204"/>
        <end position="224"/>
    </location>
</feature>
<dbReference type="PANTHER" id="PTHR36840">
    <property type="entry name" value="BLL5714 PROTEIN"/>
    <property type="match status" value="1"/>
</dbReference>
<dbReference type="InterPro" id="IPR010640">
    <property type="entry name" value="Low_temperature_requirement_A"/>
</dbReference>
<feature type="transmembrane region" description="Helical" evidence="1">
    <location>
        <begin position="54"/>
        <end position="74"/>
    </location>
</feature>
<comment type="caution">
    <text evidence="2">The sequence shown here is derived from an EMBL/GenBank/DDBJ whole genome shotgun (WGS) entry which is preliminary data.</text>
</comment>
<sequence length="375" mass="42184">MEVRGNKLLSRDFGEQYRVATSLELFYDLIFVVAIANLVVAFEHSLSAGHLVDGVLNFLIVFLAIWWAWSQYTWFASSFDNQSVKFRLATLWQMVGALVLASGVEQAFEGHLTILVIGYVIIRSSAILLWIQVLIDNPSLKITARRYAVGIFLCQLGWIAQSFFPLSYVVLVLLWLAEFTVPFFAESHRQTNYHSEHIEERHGLLTIIVLGESILASTNSFIVLFEEFSYAVLFVAIGCIFTLFGIWWLYFNDSVEHFLRDHGTAFQWGYGHYLIYGSIAAIGALVGVNIEVLTAETAISLATANLGFAVAVAIYLFALWFCHERLLGANFLQRYFLLGICGIVILLGLLPHTVLSIGITVVLTVIYRQYNPVAE</sequence>
<keyword evidence="1" id="KW-0812">Transmembrane</keyword>
<evidence type="ECO:0000313" key="2">
    <source>
        <dbReference type="EMBL" id="PCH61996.1"/>
    </source>
</evidence>
<feature type="transmembrane region" description="Helical" evidence="1">
    <location>
        <begin position="302"/>
        <end position="323"/>
    </location>
</feature>
<dbReference type="Pfam" id="PF06772">
    <property type="entry name" value="LtrA"/>
    <property type="match status" value="1"/>
</dbReference>